<feature type="transmembrane region" description="Helical" evidence="2">
    <location>
        <begin position="50"/>
        <end position="70"/>
    </location>
</feature>
<evidence type="ECO:0000256" key="2">
    <source>
        <dbReference type="SAM" id="Phobius"/>
    </source>
</evidence>
<keyword evidence="4" id="KW-1185">Reference proteome</keyword>
<feature type="transmembrane region" description="Helical" evidence="2">
    <location>
        <begin position="24"/>
        <end position="44"/>
    </location>
</feature>
<protein>
    <submittedName>
        <fullName evidence="3">DUF3099 domain-containing protein</fullName>
    </submittedName>
</protein>
<keyword evidence="2" id="KW-1133">Transmembrane helix</keyword>
<accession>A0A6I3MBE9</accession>
<sequence length="145" mass="15491">MKHPPLQSITSLPPSPDEERRARMIKYTVMMSIRVACIVALLFVQGWWLLVFALGAVFLPYFAVVVANVATTRRSDVESPGGIVPLRRADGGTDWTTADAAGDAQPSASDRAGSTDGSGAAPEPDAPSAERPNDDRPADDREGDR</sequence>
<evidence type="ECO:0000313" key="3">
    <source>
        <dbReference type="EMBL" id="MTH69307.1"/>
    </source>
</evidence>
<keyword evidence="2" id="KW-0472">Membrane</keyword>
<proteinExistence type="predicted"/>
<dbReference type="InterPro" id="IPR021449">
    <property type="entry name" value="DUF3099"/>
</dbReference>
<feature type="region of interest" description="Disordered" evidence="1">
    <location>
        <begin position="74"/>
        <end position="145"/>
    </location>
</feature>
<feature type="compositionally biased region" description="Low complexity" evidence="1">
    <location>
        <begin position="92"/>
        <end position="104"/>
    </location>
</feature>
<evidence type="ECO:0000256" key="1">
    <source>
        <dbReference type="SAM" id="MobiDB-lite"/>
    </source>
</evidence>
<name>A0A6I3MBE9_9MICO</name>
<dbReference type="EMBL" id="WMLB01000026">
    <property type="protein sequence ID" value="MTH69307.1"/>
    <property type="molecule type" value="Genomic_DNA"/>
</dbReference>
<dbReference type="OrthoDB" id="4229919at2"/>
<gene>
    <name evidence="3" type="ORF">GJ743_13105</name>
</gene>
<dbReference type="AlphaFoldDB" id="A0A6I3MBE9"/>
<organism evidence="3 4">
    <name type="scientific">Agromyces bracchium</name>
    <dbReference type="NCBI Taxonomy" id="88376"/>
    <lineage>
        <taxon>Bacteria</taxon>
        <taxon>Bacillati</taxon>
        <taxon>Actinomycetota</taxon>
        <taxon>Actinomycetes</taxon>
        <taxon>Micrococcales</taxon>
        <taxon>Microbacteriaceae</taxon>
        <taxon>Agromyces</taxon>
    </lineage>
</organism>
<reference evidence="3 4" key="1">
    <citation type="submission" date="2019-11" db="EMBL/GenBank/DDBJ databases">
        <title>Agromyces kandeliae sp. nov., isolated from mangrove soil.</title>
        <authorList>
            <person name="Wang R."/>
        </authorList>
    </citation>
    <scope>NUCLEOTIDE SEQUENCE [LARGE SCALE GENOMIC DNA]</scope>
    <source>
        <strain evidence="3 4">JCM 11433</strain>
    </source>
</reference>
<comment type="caution">
    <text evidence="3">The sequence shown here is derived from an EMBL/GenBank/DDBJ whole genome shotgun (WGS) entry which is preliminary data.</text>
</comment>
<feature type="compositionally biased region" description="Basic and acidic residues" evidence="1">
    <location>
        <begin position="131"/>
        <end position="145"/>
    </location>
</feature>
<dbReference type="Proteomes" id="UP000433071">
    <property type="component" value="Unassembled WGS sequence"/>
</dbReference>
<evidence type="ECO:0000313" key="4">
    <source>
        <dbReference type="Proteomes" id="UP000433071"/>
    </source>
</evidence>
<dbReference type="Pfam" id="PF11298">
    <property type="entry name" value="DUF3099"/>
    <property type="match status" value="1"/>
</dbReference>
<dbReference type="RefSeq" id="WP_155052361.1">
    <property type="nucleotide sequence ID" value="NZ_BAAAIB010000008.1"/>
</dbReference>
<keyword evidence="2" id="KW-0812">Transmembrane</keyword>